<evidence type="ECO:0000313" key="2">
    <source>
        <dbReference type="EMBL" id="TNH42943.1"/>
    </source>
</evidence>
<evidence type="ECO:0000313" key="3">
    <source>
        <dbReference type="Proteomes" id="UP000307592"/>
    </source>
</evidence>
<gene>
    <name evidence="2" type="ORF">EP164_13865</name>
</gene>
<dbReference type="InterPro" id="IPR047794">
    <property type="entry name" value="C45_proenzyme-like"/>
</dbReference>
<dbReference type="RefSeq" id="WP_139656120.1">
    <property type="nucleotide sequence ID" value="NZ_CAWOQH010000149.1"/>
</dbReference>
<evidence type="ECO:0000259" key="1">
    <source>
        <dbReference type="Pfam" id="PF03417"/>
    </source>
</evidence>
<dbReference type="PANTHER" id="PTHR34180:SF1">
    <property type="entry name" value="BETA-ALANYL-DOPAMINE_CARCININE HYDROLASE"/>
    <property type="match status" value="1"/>
</dbReference>
<accession>A0A5C4RFS9</accession>
<dbReference type="Proteomes" id="UP000307592">
    <property type="component" value="Unassembled WGS sequence"/>
</dbReference>
<dbReference type="EMBL" id="SBIJ01000024">
    <property type="protein sequence ID" value="TNH42943.1"/>
    <property type="molecule type" value="Genomic_DNA"/>
</dbReference>
<protein>
    <submittedName>
        <fullName evidence="2">Peptidase C45</fullName>
    </submittedName>
</protein>
<dbReference type="InterPro" id="IPR005079">
    <property type="entry name" value="Peptidase_C45_hydrolase"/>
</dbReference>
<name>A0A5C4RFS9_PHOLU</name>
<reference evidence="2 3" key="1">
    <citation type="submission" date="2019-01" db="EMBL/GenBank/DDBJ databases">
        <title>Draft genome assembly of Photorhabdus luminescens subsp. sonorensis Caborca.</title>
        <authorList>
            <person name="Duong D.A."/>
            <person name="Espinosa-Artiles P."/>
            <person name="Orozco R.A."/>
            <person name="Molnar I."/>
            <person name="Stock P."/>
        </authorList>
    </citation>
    <scope>NUCLEOTIDE SEQUENCE [LARGE SCALE GENOMIC DNA]</scope>
    <source>
        <strain evidence="2 3">Caborca</strain>
    </source>
</reference>
<feature type="domain" description="Peptidase C45 hydrolase" evidence="1">
    <location>
        <begin position="119"/>
        <end position="332"/>
    </location>
</feature>
<dbReference type="AlphaFoldDB" id="A0A5C4RFS9"/>
<organism evidence="2 3">
    <name type="scientific">Photorhabdus luminescens subsp. sonorensis</name>
    <dbReference type="NCBI Taxonomy" id="1173677"/>
    <lineage>
        <taxon>Bacteria</taxon>
        <taxon>Pseudomonadati</taxon>
        <taxon>Pseudomonadota</taxon>
        <taxon>Gammaproteobacteria</taxon>
        <taxon>Enterobacterales</taxon>
        <taxon>Morganellaceae</taxon>
        <taxon>Photorhabdus</taxon>
    </lineage>
</organism>
<comment type="caution">
    <text evidence="2">The sequence shown here is derived from an EMBL/GenBank/DDBJ whole genome shotgun (WGS) entry which is preliminary data.</text>
</comment>
<proteinExistence type="predicted"/>
<dbReference type="Pfam" id="PF03417">
    <property type="entry name" value="AAT"/>
    <property type="match status" value="1"/>
</dbReference>
<dbReference type="Gene3D" id="1.10.10.2120">
    <property type="match status" value="1"/>
</dbReference>
<dbReference type="PANTHER" id="PTHR34180">
    <property type="entry name" value="PEPTIDASE C45"/>
    <property type="match status" value="1"/>
</dbReference>
<dbReference type="InterPro" id="IPR047801">
    <property type="entry name" value="Peptidase_C45"/>
</dbReference>
<sequence length="347" mass="38148">MTSVVDFITLNGDALTRGIQHGQQQRVTLQTFADDGLCRLNQLSNTSHSLQSLASTISAYRSLIETWLPDLAQEVEGLAIGASLPSDLAWLLQLRREVIGYSGITTGDCTTLSSLKGVRLLAQTVDLNGNLDDFISVLDCQGPHYRSLLLSFAGLLGYLGLNNAGLAVGLNLVLGGNWGIGVPPYLVIRHLLDNCVSIEQALEELNRIPLSSSRSFTLCDKHRAVCVESLNNQLRIVEDGIVTTHTNHFLHVDFIPQDKINIFAKNSSLHRLEIARTLTNREQIDVEDCFTLFAKPPIYVGNNGDIRRERTISSVVMLPEQGVMLLCPGNPSLIPTQRYSLPSCIHH</sequence>
<dbReference type="SUPFAM" id="SSF56235">
    <property type="entry name" value="N-terminal nucleophile aminohydrolases (Ntn hydrolases)"/>
    <property type="match status" value="1"/>
</dbReference>
<dbReference type="InterPro" id="IPR029055">
    <property type="entry name" value="Ntn_hydrolases_N"/>
</dbReference>
<dbReference type="Gene3D" id="3.60.60.10">
    <property type="entry name" value="Penicillin V Acylase, Chain A"/>
    <property type="match status" value="1"/>
</dbReference>
<dbReference type="NCBIfam" id="NF040521">
    <property type="entry name" value="C45_proenzyme"/>
    <property type="match status" value="1"/>
</dbReference>